<evidence type="ECO:0000256" key="1">
    <source>
        <dbReference type="SAM" id="Phobius"/>
    </source>
</evidence>
<evidence type="ECO:0000313" key="3">
    <source>
        <dbReference type="Proteomes" id="UP001304895"/>
    </source>
</evidence>
<sequence length="144" mass="16328">MSMKGFNTLFILLLLPLILFYYFPLHFNTFSSLHKHVGAGNNPSNDPDAPPELGPQVNTTGSTCMVFSIIHTRSNWGFLAVTDGKCDEFHMPKSNLQRSNRRDMCLFLFSNRHPQSSPSSCHNLECRMWPKSLFQSLSQDSTSL</sequence>
<organism evidence="2 3">
    <name type="scientific">Trichocladium antarcticum</name>
    <dbReference type="NCBI Taxonomy" id="1450529"/>
    <lineage>
        <taxon>Eukaryota</taxon>
        <taxon>Fungi</taxon>
        <taxon>Dikarya</taxon>
        <taxon>Ascomycota</taxon>
        <taxon>Pezizomycotina</taxon>
        <taxon>Sordariomycetes</taxon>
        <taxon>Sordariomycetidae</taxon>
        <taxon>Sordariales</taxon>
        <taxon>Chaetomiaceae</taxon>
        <taxon>Trichocladium</taxon>
    </lineage>
</organism>
<dbReference type="Proteomes" id="UP001304895">
    <property type="component" value="Unassembled WGS sequence"/>
</dbReference>
<evidence type="ECO:0000313" key="2">
    <source>
        <dbReference type="EMBL" id="KAK4134958.1"/>
    </source>
</evidence>
<protein>
    <submittedName>
        <fullName evidence="2">Uncharacterized protein</fullName>
    </submittedName>
</protein>
<comment type="caution">
    <text evidence="2">The sequence shown here is derived from an EMBL/GenBank/DDBJ whole genome shotgun (WGS) entry which is preliminary data.</text>
</comment>
<reference evidence="2" key="2">
    <citation type="submission" date="2023-05" db="EMBL/GenBank/DDBJ databases">
        <authorList>
            <consortium name="Lawrence Berkeley National Laboratory"/>
            <person name="Steindorff A."/>
            <person name="Hensen N."/>
            <person name="Bonometti L."/>
            <person name="Westerberg I."/>
            <person name="Brannstrom I.O."/>
            <person name="Guillou S."/>
            <person name="Cros-Aarteil S."/>
            <person name="Calhoun S."/>
            <person name="Haridas S."/>
            <person name="Kuo A."/>
            <person name="Mondo S."/>
            <person name="Pangilinan J."/>
            <person name="Riley R."/>
            <person name="Labutti K."/>
            <person name="Andreopoulos B."/>
            <person name="Lipzen A."/>
            <person name="Chen C."/>
            <person name="Yanf M."/>
            <person name="Daum C."/>
            <person name="Ng V."/>
            <person name="Clum A."/>
            <person name="Ohm R."/>
            <person name="Martin F."/>
            <person name="Silar P."/>
            <person name="Natvig D."/>
            <person name="Lalanne C."/>
            <person name="Gautier V."/>
            <person name="Ament-Velasquez S.L."/>
            <person name="Kruys A."/>
            <person name="Hutchinson M.I."/>
            <person name="Powell A.J."/>
            <person name="Barry K."/>
            <person name="Miller A.N."/>
            <person name="Grigoriev I.V."/>
            <person name="Debuchy R."/>
            <person name="Gladieux P."/>
            <person name="Thoren M.H."/>
            <person name="Johannesson H."/>
        </authorList>
    </citation>
    <scope>NUCLEOTIDE SEQUENCE</scope>
    <source>
        <strain evidence="2">CBS 123565</strain>
    </source>
</reference>
<accession>A0AAN6UL11</accession>
<feature type="transmembrane region" description="Helical" evidence="1">
    <location>
        <begin position="6"/>
        <end position="25"/>
    </location>
</feature>
<gene>
    <name evidence="2" type="ORF">BT67DRAFT_287677</name>
</gene>
<keyword evidence="1" id="KW-1133">Transmembrane helix</keyword>
<dbReference type="AlphaFoldDB" id="A0AAN6UL11"/>
<keyword evidence="1" id="KW-0812">Transmembrane</keyword>
<reference evidence="2" key="1">
    <citation type="journal article" date="2023" name="Mol. Phylogenet. Evol.">
        <title>Genome-scale phylogeny and comparative genomics of the fungal order Sordariales.</title>
        <authorList>
            <person name="Hensen N."/>
            <person name="Bonometti L."/>
            <person name="Westerberg I."/>
            <person name="Brannstrom I.O."/>
            <person name="Guillou S."/>
            <person name="Cros-Aarteil S."/>
            <person name="Calhoun S."/>
            <person name="Haridas S."/>
            <person name="Kuo A."/>
            <person name="Mondo S."/>
            <person name="Pangilinan J."/>
            <person name="Riley R."/>
            <person name="LaButti K."/>
            <person name="Andreopoulos B."/>
            <person name="Lipzen A."/>
            <person name="Chen C."/>
            <person name="Yan M."/>
            <person name="Daum C."/>
            <person name="Ng V."/>
            <person name="Clum A."/>
            <person name="Steindorff A."/>
            <person name="Ohm R.A."/>
            <person name="Martin F."/>
            <person name="Silar P."/>
            <person name="Natvig D.O."/>
            <person name="Lalanne C."/>
            <person name="Gautier V."/>
            <person name="Ament-Velasquez S.L."/>
            <person name="Kruys A."/>
            <person name="Hutchinson M.I."/>
            <person name="Powell A.J."/>
            <person name="Barry K."/>
            <person name="Miller A.N."/>
            <person name="Grigoriev I.V."/>
            <person name="Debuchy R."/>
            <person name="Gladieux P."/>
            <person name="Hiltunen Thoren M."/>
            <person name="Johannesson H."/>
        </authorList>
    </citation>
    <scope>NUCLEOTIDE SEQUENCE</scope>
    <source>
        <strain evidence="2">CBS 123565</strain>
    </source>
</reference>
<name>A0AAN6UL11_9PEZI</name>
<keyword evidence="1" id="KW-0472">Membrane</keyword>
<dbReference type="EMBL" id="MU853407">
    <property type="protein sequence ID" value="KAK4134958.1"/>
    <property type="molecule type" value="Genomic_DNA"/>
</dbReference>
<keyword evidence="3" id="KW-1185">Reference proteome</keyword>
<proteinExistence type="predicted"/>